<dbReference type="EMBL" id="AWQX01000073">
    <property type="protein sequence ID" value="EST34702.1"/>
    <property type="molecule type" value="Genomic_DNA"/>
</dbReference>
<evidence type="ECO:0000313" key="1">
    <source>
        <dbReference type="EMBL" id="EST34702.1"/>
    </source>
</evidence>
<dbReference type="RefSeq" id="WP_023545807.1">
    <property type="nucleotide sequence ID" value="NZ_CM002285.1"/>
</dbReference>
<sequence>MGGSSLSSGWSASGLPRHGLPPRHFDLLAGGGAGRAVVAHLWDSERSHRLVLLGLLMGSASSRADATGPLSGIEAAWDLLIAAERQSAAIADEILLLPETGHWLRHCLGRLQSPGHGREPGDPPLWADVGHLHLLAAVAAVRTGLPFRLRVPVRAGRVWFPTLGCAVLPGETTAWQAAEVTFDSHTLIVTPTGTAACGPGPVRIERPFAQPSAHWQVPHVLSLDLPDGPREILLHELGPYRMQGKAWDSPDRAVGPAAAEAVHRWTELLEQAWPLLARVDPSGAEDVTACLRSIEPLPVARPFRWHSATMEDGMGGMAASAPAGTEPAAAAQFAAVLTHEAQHSKLSALLHMYSLHTPDVTRRFQVPWRDDPRPLRGVLHGVYAFTGVARFWRGHLLNGCPEDEQRLAAFEFALRRRQLLRVLPALEREPELTALGRRLVGRLLETVREWEDEPVLPEPLAWAELAVDDHALSWRAHHLAPDPDLVADLAQEWGDGRAQAAAPEQAWPCPVPHLVPDPAARHLDARAVLMRMRLMRVTATRVRATDALSDLVLGARPADVHLLDGRLPAAECLYTAEIRAHSDAGPAPGTVWSGLAWTLRGRRDREGAARALTACPELVRHVYAAVKLKSTSAPDPLTVAEWLGHTVAIPDQRR</sequence>
<dbReference type="STRING" id="1352936.M878_09125"/>
<organism evidence="1 2">
    <name type="scientific">Streptomyces roseochromogenus subsp. oscitans DS 12.976</name>
    <dbReference type="NCBI Taxonomy" id="1352936"/>
    <lineage>
        <taxon>Bacteria</taxon>
        <taxon>Bacillati</taxon>
        <taxon>Actinomycetota</taxon>
        <taxon>Actinomycetes</taxon>
        <taxon>Kitasatosporales</taxon>
        <taxon>Streptomycetaceae</taxon>
        <taxon>Streptomyces</taxon>
    </lineage>
</organism>
<accession>V6KRK3</accession>
<protein>
    <recommendedName>
        <fullName evidence="3">HEXXH motif domain-containing protein</fullName>
    </recommendedName>
</protein>
<evidence type="ECO:0000313" key="2">
    <source>
        <dbReference type="Proteomes" id="UP000017984"/>
    </source>
</evidence>
<dbReference type="AlphaFoldDB" id="V6KRK3"/>
<dbReference type="HOGENOM" id="CLU_018916_0_0_11"/>
<dbReference type="Proteomes" id="UP000017984">
    <property type="component" value="Chromosome"/>
</dbReference>
<dbReference type="NCBIfam" id="TIGR04267">
    <property type="entry name" value="mod_HExxH"/>
    <property type="match status" value="1"/>
</dbReference>
<dbReference type="PATRIC" id="fig|1352936.5.peg.1952"/>
<gene>
    <name evidence="1" type="ORF">M878_09125</name>
</gene>
<name>V6KRK3_STRRC</name>
<reference evidence="1 2" key="1">
    <citation type="journal article" date="2014" name="Genome Announc.">
        <title>Draft Genome Sequence of Streptomyces roseochromogenes subsp. oscitans DS 12.976, Producer of the Aminocoumarin Antibiotic Clorobiocin.</title>
        <authorList>
            <person name="Ruckert C."/>
            <person name="Kalinowski J."/>
            <person name="Heide L."/>
            <person name="Apel A.K."/>
        </authorList>
    </citation>
    <scope>NUCLEOTIDE SEQUENCE [LARGE SCALE GENOMIC DNA]</scope>
    <source>
        <strain evidence="1 2">DS 12.976</strain>
    </source>
</reference>
<keyword evidence="2" id="KW-1185">Reference proteome</keyword>
<evidence type="ECO:0008006" key="3">
    <source>
        <dbReference type="Google" id="ProtNLM"/>
    </source>
</evidence>
<dbReference type="OrthoDB" id="796761at2"/>
<proteinExistence type="predicted"/>
<comment type="caution">
    <text evidence="1">The sequence shown here is derived from an EMBL/GenBank/DDBJ whole genome shotgun (WGS) entry which is preliminary data.</text>
</comment>
<dbReference type="InterPro" id="IPR026337">
    <property type="entry name" value="AKG_HExxH"/>
</dbReference>